<evidence type="ECO:0000259" key="9">
    <source>
        <dbReference type="Pfam" id="PF05922"/>
    </source>
</evidence>
<dbReference type="AlphaFoldDB" id="A0A8H6YNS6"/>
<dbReference type="OrthoDB" id="206201at2759"/>
<dbReference type="InterPro" id="IPR036852">
    <property type="entry name" value="Peptidase_S8/S53_dom_sf"/>
</dbReference>
<dbReference type="InterPro" id="IPR015500">
    <property type="entry name" value="Peptidase_S8_subtilisin-rel"/>
</dbReference>
<feature type="signal peptide" evidence="7">
    <location>
        <begin position="1"/>
        <end position="18"/>
    </location>
</feature>
<reference evidence="10" key="1">
    <citation type="submission" date="2020-05" db="EMBL/GenBank/DDBJ databases">
        <title>Mycena genomes resolve the evolution of fungal bioluminescence.</title>
        <authorList>
            <person name="Tsai I.J."/>
        </authorList>
    </citation>
    <scope>NUCLEOTIDE SEQUENCE</scope>
    <source>
        <strain evidence="10">CCC161011</strain>
    </source>
</reference>
<dbReference type="Proteomes" id="UP000620124">
    <property type="component" value="Unassembled WGS sequence"/>
</dbReference>
<feature type="domain" description="Peptidase S8/S53" evidence="8">
    <location>
        <begin position="198"/>
        <end position="373"/>
    </location>
</feature>
<dbReference type="PANTHER" id="PTHR43806:SF11">
    <property type="entry name" value="CEREVISIN-RELATED"/>
    <property type="match status" value="1"/>
</dbReference>
<proteinExistence type="inferred from homology"/>
<dbReference type="PROSITE" id="PS00136">
    <property type="entry name" value="SUBTILASE_ASP"/>
    <property type="match status" value="1"/>
</dbReference>
<evidence type="ECO:0000313" key="10">
    <source>
        <dbReference type="EMBL" id="KAF7362414.1"/>
    </source>
</evidence>
<keyword evidence="7" id="KW-0732">Signal</keyword>
<dbReference type="Pfam" id="PF05922">
    <property type="entry name" value="Inhibitor_I9"/>
    <property type="match status" value="1"/>
</dbReference>
<dbReference type="Pfam" id="PF00082">
    <property type="entry name" value="Peptidase_S8"/>
    <property type="match status" value="1"/>
</dbReference>
<protein>
    <submittedName>
        <fullName evidence="10">Uncharacterized protein</fullName>
    </submittedName>
</protein>
<dbReference type="PROSITE" id="PS51892">
    <property type="entry name" value="SUBTILASE"/>
    <property type="match status" value="1"/>
</dbReference>
<organism evidence="10 11">
    <name type="scientific">Mycena venus</name>
    <dbReference type="NCBI Taxonomy" id="2733690"/>
    <lineage>
        <taxon>Eukaryota</taxon>
        <taxon>Fungi</taxon>
        <taxon>Dikarya</taxon>
        <taxon>Basidiomycota</taxon>
        <taxon>Agaricomycotina</taxon>
        <taxon>Agaricomycetes</taxon>
        <taxon>Agaricomycetidae</taxon>
        <taxon>Agaricales</taxon>
        <taxon>Marasmiineae</taxon>
        <taxon>Mycenaceae</taxon>
        <taxon>Mycena</taxon>
    </lineage>
</organism>
<dbReference type="InterPro" id="IPR010259">
    <property type="entry name" value="S8pro/Inhibitor_I9"/>
</dbReference>
<dbReference type="PRINTS" id="PR00723">
    <property type="entry name" value="SUBTILISIN"/>
</dbReference>
<sequence length="479" mass="50673">MASSFFTLALSLAAAVSSTPLSTSSFYTPAQRTRLTLAPFADNHRHGAINNSYIVVLKPDTPAEVMQNHFNFLVAVHQEQPLVDDSFSIGHVYKSINGYSGRFSRESVEQLRGMPEVDFIERDQIVRTQDTQKSAPWGLARVSHRKKLGFGTFTKYEYDSKGGEGVDVYVIDTGINVDHEEFEGRASWGATIPKDDYGVAKGANVIAVKVLGSNGSGSMSDVVAGVDFAAAAAKKKAAAADAEVKATGKTAHKGSVANMSLGGGKSRALDQAVNLAVDGGLHFAVAAGNDNRDACNYSPAAAEKAVTVGASTITDERAYFSNHGDCVDVFAPGLNIKSTWIGSKQASNIISGTSMASPHTAGLLAYLLSLYPSKNFDPEISYLFDVPNVDADQSPFVIALGSSLYAVARAALPGWAASWLPAPKESFAPLPPVPGKITPDQLKRALLQLATPNMLTDAQNAPLPAGSPNLLIFNNYTAV</sequence>
<keyword evidence="3 6" id="KW-0378">Hydrolase</keyword>
<dbReference type="SUPFAM" id="SSF52743">
    <property type="entry name" value="Subtilisin-like"/>
    <property type="match status" value="1"/>
</dbReference>
<dbReference type="PROSITE" id="PS00138">
    <property type="entry name" value="SUBTILASE_SER"/>
    <property type="match status" value="1"/>
</dbReference>
<evidence type="ECO:0000259" key="8">
    <source>
        <dbReference type="Pfam" id="PF00082"/>
    </source>
</evidence>
<comment type="caution">
    <text evidence="5">Lacks conserved residue(s) required for the propagation of feature annotation.</text>
</comment>
<name>A0A8H6YNS6_9AGAR</name>
<dbReference type="CDD" id="cd04077">
    <property type="entry name" value="Peptidases_S8_PCSK9_ProteinaseK_like"/>
    <property type="match status" value="1"/>
</dbReference>
<dbReference type="InterPro" id="IPR023828">
    <property type="entry name" value="Peptidase_S8_Ser-AS"/>
</dbReference>
<keyword evidence="4 6" id="KW-0720">Serine protease</keyword>
<evidence type="ECO:0000256" key="7">
    <source>
        <dbReference type="SAM" id="SignalP"/>
    </source>
</evidence>
<dbReference type="Gene3D" id="3.40.50.200">
    <property type="entry name" value="Peptidase S8/S53 domain"/>
    <property type="match status" value="1"/>
</dbReference>
<dbReference type="EMBL" id="JACAZI010000004">
    <property type="protein sequence ID" value="KAF7362414.1"/>
    <property type="molecule type" value="Genomic_DNA"/>
</dbReference>
<evidence type="ECO:0000256" key="4">
    <source>
        <dbReference type="ARBA" id="ARBA00022825"/>
    </source>
</evidence>
<dbReference type="GO" id="GO:0005615">
    <property type="term" value="C:extracellular space"/>
    <property type="evidence" value="ECO:0007669"/>
    <property type="project" value="TreeGrafter"/>
</dbReference>
<dbReference type="InterPro" id="IPR000209">
    <property type="entry name" value="Peptidase_S8/S53_dom"/>
</dbReference>
<evidence type="ECO:0000256" key="5">
    <source>
        <dbReference type="PROSITE-ProRule" id="PRU01240"/>
    </source>
</evidence>
<evidence type="ECO:0000313" key="11">
    <source>
        <dbReference type="Proteomes" id="UP000620124"/>
    </source>
</evidence>
<evidence type="ECO:0000256" key="6">
    <source>
        <dbReference type="RuleBase" id="RU003355"/>
    </source>
</evidence>
<dbReference type="InterPro" id="IPR050131">
    <property type="entry name" value="Peptidase_S8_subtilisin-like"/>
</dbReference>
<dbReference type="PANTHER" id="PTHR43806">
    <property type="entry name" value="PEPTIDASE S8"/>
    <property type="match status" value="1"/>
</dbReference>
<dbReference type="GO" id="GO:0004252">
    <property type="term" value="F:serine-type endopeptidase activity"/>
    <property type="evidence" value="ECO:0007669"/>
    <property type="project" value="InterPro"/>
</dbReference>
<feature type="chain" id="PRO_5034247648" evidence="7">
    <location>
        <begin position="19"/>
        <end position="479"/>
    </location>
</feature>
<evidence type="ECO:0000256" key="3">
    <source>
        <dbReference type="ARBA" id="ARBA00022801"/>
    </source>
</evidence>
<comment type="caution">
    <text evidence="10">The sequence shown here is derived from an EMBL/GenBank/DDBJ whole genome shotgun (WGS) entry which is preliminary data.</text>
</comment>
<dbReference type="InterPro" id="IPR034193">
    <property type="entry name" value="PCSK9_ProteinaseK-like"/>
</dbReference>
<gene>
    <name evidence="10" type="ORF">MVEN_00588600</name>
</gene>
<dbReference type="GO" id="GO:0006508">
    <property type="term" value="P:proteolysis"/>
    <property type="evidence" value="ECO:0007669"/>
    <property type="project" value="UniProtKB-KW"/>
</dbReference>
<dbReference type="InterPro" id="IPR023827">
    <property type="entry name" value="Peptidase_S8_Asp-AS"/>
</dbReference>
<evidence type="ECO:0000256" key="2">
    <source>
        <dbReference type="ARBA" id="ARBA00022670"/>
    </source>
</evidence>
<comment type="similarity">
    <text evidence="1 5 6">Belongs to the peptidase S8 family.</text>
</comment>
<keyword evidence="2 6" id="KW-0645">Protease</keyword>
<accession>A0A8H6YNS6</accession>
<evidence type="ECO:0000256" key="1">
    <source>
        <dbReference type="ARBA" id="ARBA00011073"/>
    </source>
</evidence>
<feature type="domain" description="Inhibitor I9" evidence="9">
    <location>
        <begin position="52"/>
        <end position="129"/>
    </location>
</feature>
<keyword evidence="11" id="KW-1185">Reference proteome</keyword>
<dbReference type="InterPro" id="IPR037045">
    <property type="entry name" value="S8pro/Inhibitor_I9_sf"/>
</dbReference>
<dbReference type="Gene3D" id="3.30.70.80">
    <property type="entry name" value="Peptidase S8 propeptide/proteinase inhibitor I9"/>
    <property type="match status" value="1"/>
</dbReference>